<sequence>MSSIFINSLWFIWAQESKKKKKKKKKEEEEEEEEECSFMSKPDLPSAAAGHGLRLHTGSITSKELIGGLSVFGLAVQHLLPAISTEPMCQFIVGSPHTSALRRP</sequence>
<proteinExistence type="predicted"/>
<accession>A0A9N7YHR7</accession>
<dbReference type="EMBL" id="CADEAL010001391">
    <property type="protein sequence ID" value="CAB1431940.1"/>
    <property type="molecule type" value="Genomic_DNA"/>
</dbReference>
<feature type="region of interest" description="Disordered" evidence="1">
    <location>
        <begin position="17"/>
        <end position="45"/>
    </location>
</feature>
<evidence type="ECO:0000313" key="2">
    <source>
        <dbReference type="EMBL" id="CAB1431940.1"/>
    </source>
</evidence>
<comment type="caution">
    <text evidence="2">The sequence shown here is derived from an EMBL/GenBank/DDBJ whole genome shotgun (WGS) entry which is preliminary data.</text>
</comment>
<keyword evidence="3" id="KW-1185">Reference proteome</keyword>
<reference evidence="2" key="1">
    <citation type="submission" date="2020-03" db="EMBL/GenBank/DDBJ databases">
        <authorList>
            <person name="Weist P."/>
        </authorList>
    </citation>
    <scope>NUCLEOTIDE SEQUENCE</scope>
</reference>
<organism evidence="2 3">
    <name type="scientific">Pleuronectes platessa</name>
    <name type="common">European plaice</name>
    <dbReference type="NCBI Taxonomy" id="8262"/>
    <lineage>
        <taxon>Eukaryota</taxon>
        <taxon>Metazoa</taxon>
        <taxon>Chordata</taxon>
        <taxon>Craniata</taxon>
        <taxon>Vertebrata</taxon>
        <taxon>Euteleostomi</taxon>
        <taxon>Actinopterygii</taxon>
        <taxon>Neopterygii</taxon>
        <taxon>Teleostei</taxon>
        <taxon>Neoteleostei</taxon>
        <taxon>Acanthomorphata</taxon>
        <taxon>Carangaria</taxon>
        <taxon>Pleuronectiformes</taxon>
        <taxon>Pleuronectoidei</taxon>
        <taxon>Pleuronectidae</taxon>
        <taxon>Pleuronectes</taxon>
    </lineage>
</organism>
<protein>
    <submittedName>
        <fullName evidence="2">Uncharacterized protein</fullName>
    </submittedName>
</protein>
<dbReference type="Proteomes" id="UP001153269">
    <property type="component" value="Unassembled WGS sequence"/>
</dbReference>
<evidence type="ECO:0000256" key="1">
    <source>
        <dbReference type="SAM" id="MobiDB-lite"/>
    </source>
</evidence>
<evidence type="ECO:0000313" key="3">
    <source>
        <dbReference type="Proteomes" id="UP001153269"/>
    </source>
</evidence>
<name>A0A9N7YHR7_PLEPL</name>
<dbReference type="AlphaFoldDB" id="A0A9N7YHR7"/>
<gene>
    <name evidence="2" type="ORF">PLEPLA_LOCUS19997</name>
</gene>